<feature type="signal peptide" evidence="2">
    <location>
        <begin position="1"/>
        <end position="20"/>
    </location>
</feature>
<name>A0A194S573_RHOGW</name>
<protein>
    <submittedName>
        <fullName evidence="4">Polysaccharide lyase family 14 protein</fullName>
    </submittedName>
</protein>
<feature type="domain" description="Polysaccharide lyase 14" evidence="3">
    <location>
        <begin position="652"/>
        <end position="831"/>
    </location>
</feature>
<dbReference type="RefSeq" id="XP_018271728.1">
    <property type="nucleotide sequence ID" value="XM_018416474.1"/>
</dbReference>
<proteinExistence type="predicted"/>
<dbReference type="EMBL" id="KQ474077">
    <property type="protein sequence ID" value="KPV75679.1"/>
    <property type="molecule type" value="Genomic_DNA"/>
</dbReference>
<dbReference type="Gene3D" id="2.60.120.200">
    <property type="match status" value="1"/>
</dbReference>
<accession>A0A194S573</accession>
<dbReference type="GO" id="GO:0016829">
    <property type="term" value="F:lyase activity"/>
    <property type="evidence" value="ECO:0007669"/>
    <property type="project" value="UniProtKB-KW"/>
</dbReference>
<sequence>MVASPLYLVTLVATALSVAAAPHHKRTPTAAAASDLDLAGLEPRVALVNGSSAAAPAPVEDLTALLPSATATATSPSVALVTSLALSSELRALVKRNAPYEHFAALLARQLPAAASSEIDVHSLYLSLVRSRALSHESPTPWTPGQSARYSALARSRASATSSMRKAGTCKITSDCVTTAPANANTYCDDGKCSYRCRSGFADTGSSCVSTSTSTTTTTKKSASTTKKATTTTKKATTTTKKATKTTTTKAPAATTCAVSSDCSNSVPDNSNRYCDGGKCSYRCRLGFEASGSSCVATSTTTTTTTSAPPATKTCAVSADCLNDVPDNSNRYCDEGECSYRCRSGFEASGSACVATSTTATTTTTTAPPAVKTCAVTSDCSNEVPDNANRFCQDGECSYRCRSGFEASGSSCVATSTTTTTTTSAPPATKTCAVSADCSNEVPDNSNRYCDAGECSYRCRSGFEASGSSCIASSITATTATTTTTSAPSTQTCSISSDCTTNSIPANANRYCADNVCSYHCRSGFTASGSSCLAETTSTSTSTAPEATQTCSLSSDCSNTVPASSNRYCDSGVCTFRCRFGYTQSGSICAFSGTGGSSGTSWAQSSSVTTLAEFKSDVINSGRFSWGDTQGNLALLAQGVPASEWTGGVKRDSEPALQVTYPAGSRNPSFSPVGGMGFYTSQIDVTQATNVSFSYSLFFEDGFNFVKGGKLPGLYGGKSACSGGSAAENCFSTRLMFRKDGAGELYLYAPREKQVDALCELGPLSYCNSVYGMSIGRGSWTFKTGEWTDVRQDVWLNTPGKADGGFNIWINGKLVLSSSEVYYRNSAVGQIGTGPSNSTLVPLIDYDALPDTVAIPNGGFKPDNGTGVFRPSFVTKVVGPTETATAQQYEDTNGDITATSLPFDWEARRLRRRNSVALATPTPTLAPVTPRRVVALDKRAGTVATTVPGFLGAMCQTFFGGSSIDYNSPTLQHSYFRSFALRING</sequence>
<keyword evidence="5" id="KW-1185">Reference proteome</keyword>
<dbReference type="OrthoDB" id="10069995at2759"/>
<feature type="region of interest" description="Disordered" evidence="1">
    <location>
        <begin position="210"/>
        <end position="245"/>
    </location>
</feature>
<keyword evidence="2" id="KW-0732">Signal</keyword>
<evidence type="ECO:0000256" key="2">
    <source>
        <dbReference type="SAM" id="SignalP"/>
    </source>
</evidence>
<dbReference type="Proteomes" id="UP000053890">
    <property type="component" value="Unassembled WGS sequence"/>
</dbReference>
<evidence type="ECO:0000259" key="3">
    <source>
        <dbReference type="Pfam" id="PF21294"/>
    </source>
</evidence>
<gene>
    <name evidence="4" type="ORF">RHOBADRAFT_52716</name>
</gene>
<dbReference type="GeneID" id="28976922"/>
<dbReference type="AlphaFoldDB" id="A0A194S573"/>
<dbReference type="InterPro" id="IPR048958">
    <property type="entry name" value="Polysacc_lyase_14"/>
</dbReference>
<reference evidence="4 5" key="1">
    <citation type="journal article" date="2015" name="Front. Microbiol.">
        <title>Genome sequence of the plant growth promoting endophytic yeast Rhodotorula graminis WP1.</title>
        <authorList>
            <person name="Firrincieli A."/>
            <person name="Otillar R."/>
            <person name="Salamov A."/>
            <person name="Schmutz J."/>
            <person name="Khan Z."/>
            <person name="Redman R.S."/>
            <person name="Fleck N.D."/>
            <person name="Lindquist E."/>
            <person name="Grigoriev I.V."/>
            <person name="Doty S.L."/>
        </authorList>
    </citation>
    <scope>NUCLEOTIDE SEQUENCE [LARGE SCALE GENOMIC DNA]</scope>
    <source>
        <strain evidence="4 5">WP1</strain>
    </source>
</reference>
<evidence type="ECO:0000313" key="4">
    <source>
        <dbReference type="EMBL" id="KPV75679.1"/>
    </source>
</evidence>
<organism evidence="4 5">
    <name type="scientific">Rhodotorula graminis (strain WP1)</name>
    <dbReference type="NCBI Taxonomy" id="578459"/>
    <lineage>
        <taxon>Eukaryota</taxon>
        <taxon>Fungi</taxon>
        <taxon>Dikarya</taxon>
        <taxon>Basidiomycota</taxon>
        <taxon>Pucciniomycotina</taxon>
        <taxon>Microbotryomycetes</taxon>
        <taxon>Sporidiobolales</taxon>
        <taxon>Sporidiobolaceae</taxon>
        <taxon>Rhodotorula</taxon>
    </lineage>
</organism>
<dbReference type="Pfam" id="PF21294">
    <property type="entry name" value="Polysacc_lyase_14"/>
    <property type="match status" value="1"/>
</dbReference>
<dbReference type="STRING" id="578459.A0A194S573"/>
<dbReference type="Gene3D" id="2.10.25.10">
    <property type="entry name" value="Laminin"/>
    <property type="match status" value="2"/>
</dbReference>
<feature type="chain" id="PRO_5008265469" evidence="2">
    <location>
        <begin position="21"/>
        <end position="985"/>
    </location>
</feature>
<keyword evidence="4" id="KW-0456">Lyase</keyword>
<evidence type="ECO:0000313" key="5">
    <source>
        <dbReference type="Proteomes" id="UP000053890"/>
    </source>
</evidence>
<dbReference type="PANTHER" id="PTHR40124">
    <property type="match status" value="1"/>
</dbReference>
<evidence type="ECO:0000256" key="1">
    <source>
        <dbReference type="SAM" id="MobiDB-lite"/>
    </source>
</evidence>
<dbReference type="PANTHER" id="PTHR40124:SF1">
    <property type="entry name" value="DISAGGREGATASE RELATED REPEAT PROTEIN"/>
    <property type="match status" value="1"/>
</dbReference>